<dbReference type="EMBL" id="JABAEW010000078">
    <property type="protein sequence ID" value="NMD89104.1"/>
    <property type="molecule type" value="Genomic_DNA"/>
</dbReference>
<dbReference type="EMBL" id="QEKH01000006">
    <property type="protein sequence ID" value="PVY44499.1"/>
    <property type="molecule type" value="Genomic_DNA"/>
</dbReference>
<dbReference type="RefSeq" id="WP_116883134.1">
    <property type="nucleotide sequence ID" value="NZ_CAUHRZ010000067.1"/>
</dbReference>
<sequence>MENAAVHNGLRALELLFARPGRNGAMALPEDPLLERLRGAFLAASEKPVSGRAAVADYLNAIQREAGDAPVDAQLAGRLFDLLIDHKVLPADLEREEWSENTAFLLRLGLELLAGIAALTEQLPEAERRRVFPAALELFRGVRSDLPEREFAAQLLACDRFRRCRTFRYLGGKFIQSEVTSAKPVERFFGYLGMRTAFQDHFRKFAAGKTNLPLLVNSLPGYGKTSLTVSFALAEPELVLILPDPEALEKGWLELVTPLAARPDHKFVLFFDDIDPRHTDWYSFRTYVGGAFTLPPNVMPVLAANYEFPANILSRGRKVTFPVFDEVRCTEMIEEFLQGTFGLKQPRANLVSVIAADYTEDFGQKKFTELSPRSLIRYLSMYEQDRIKRKTIMELSFGELITRPDAELFYEFNIELMRALYGEEYIKRLLKERLRALE</sequence>
<proteinExistence type="predicted"/>
<dbReference type="Proteomes" id="UP000245959">
    <property type="component" value="Unassembled WGS sequence"/>
</dbReference>
<evidence type="ECO:0000313" key="4">
    <source>
        <dbReference type="Proteomes" id="UP000576225"/>
    </source>
</evidence>
<evidence type="ECO:0000313" key="1">
    <source>
        <dbReference type="EMBL" id="NMD89104.1"/>
    </source>
</evidence>
<name>A0A2U1B741_9BACT</name>
<reference evidence="2 3" key="1">
    <citation type="submission" date="2018-04" db="EMBL/GenBank/DDBJ databases">
        <title>Genomic Encyclopedia of Type Strains, Phase IV (KMG-IV): sequencing the most valuable type-strain genomes for metagenomic binning, comparative biology and taxonomic classification.</title>
        <authorList>
            <person name="Goeker M."/>
        </authorList>
    </citation>
    <scope>NUCLEOTIDE SEQUENCE [LARGE SCALE GENOMIC DNA]</scope>
    <source>
        <strain evidence="2 3">DSM 14823</strain>
    </source>
</reference>
<accession>A0A2U1B741</accession>
<dbReference type="InterPro" id="IPR027417">
    <property type="entry name" value="P-loop_NTPase"/>
</dbReference>
<keyword evidence="3" id="KW-1185">Reference proteome</keyword>
<evidence type="ECO:0000313" key="3">
    <source>
        <dbReference type="Proteomes" id="UP000245959"/>
    </source>
</evidence>
<gene>
    <name evidence="2" type="ORF">C8D82_10616</name>
    <name evidence="1" type="ORF">HF882_21190</name>
</gene>
<dbReference type="GeneID" id="78294453"/>
<comment type="caution">
    <text evidence="2">The sequence shown here is derived from an EMBL/GenBank/DDBJ whole genome shotgun (WGS) entry which is preliminary data.</text>
</comment>
<evidence type="ECO:0000313" key="2">
    <source>
        <dbReference type="EMBL" id="PVY44499.1"/>
    </source>
</evidence>
<dbReference type="SUPFAM" id="SSF52540">
    <property type="entry name" value="P-loop containing nucleoside triphosphate hydrolases"/>
    <property type="match status" value="1"/>
</dbReference>
<organism evidence="2 3">
    <name type="scientific">Victivallis vadensis</name>
    <dbReference type="NCBI Taxonomy" id="172901"/>
    <lineage>
        <taxon>Bacteria</taxon>
        <taxon>Pseudomonadati</taxon>
        <taxon>Lentisphaerota</taxon>
        <taxon>Lentisphaeria</taxon>
        <taxon>Victivallales</taxon>
        <taxon>Victivallaceae</taxon>
        <taxon>Victivallis</taxon>
    </lineage>
</organism>
<dbReference type="Proteomes" id="UP000576225">
    <property type="component" value="Unassembled WGS sequence"/>
</dbReference>
<protein>
    <submittedName>
        <fullName evidence="2">Uncharacterized protein</fullName>
    </submittedName>
</protein>
<reference evidence="1 4" key="2">
    <citation type="submission" date="2020-04" db="EMBL/GenBank/DDBJ databases">
        <authorList>
            <person name="Hitch T.C.A."/>
            <person name="Wylensek D."/>
            <person name="Clavel T."/>
        </authorList>
    </citation>
    <scope>NUCLEOTIDE SEQUENCE [LARGE SCALE GENOMIC DNA]</scope>
    <source>
        <strain evidence="1 4">COR2-253-APC-1A</strain>
    </source>
</reference>
<dbReference type="AlphaFoldDB" id="A0A2U1B741"/>